<organism evidence="1 2">
    <name type="scientific">Senna tora</name>
    <dbReference type="NCBI Taxonomy" id="362788"/>
    <lineage>
        <taxon>Eukaryota</taxon>
        <taxon>Viridiplantae</taxon>
        <taxon>Streptophyta</taxon>
        <taxon>Embryophyta</taxon>
        <taxon>Tracheophyta</taxon>
        <taxon>Spermatophyta</taxon>
        <taxon>Magnoliopsida</taxon>
        <taxon>eudicotyledons</taxon>
        <taxon>Gunneridae</taxon>
        <taxon>Pentapetalae</taxon>
        <taxon>rosids</taxon>
        <taxon>fabids</taxon>
        <taxon>Fabales</taxon>
        <taxon>Fabaceae</taxon>
        <taxon>Caesalpinioideae</taxon>
        <taxon>Cassia clade</taxon>
        <taxon>Senna</taxon>
    </lineage>
</organism>
<keyword evidence="2" id="KW-1185">Reference proteome</keyword>
<accession>A0A834SGA3</accession>
<sequence>MAKQACLMIHTITLQKLRLLNKRKTLTLKQEYETN</sequence>
<dbReference type="Proteomes" id="UP000634136">
    <property type="component" value="Unassembled WGS sequence"/>
</dbReference>
<comment type="caution">
    <text evidence="1">The sequence shown here is derived from an EMBL/GenBank/DDBJ whole genome shotgun (WGS) entry which is preliminary data.</text>
</comment>
<protein>
    <submittedName>
        <fullName evidence="1">Uncharacterized protein</fullName>
    </submittedName>
</protein>
<dbReference type="EMBL" id="JAAIUW010000013">
    <property type="protein sequence ID" value="KAF7802996.1"/>
    <property type="molecule type" value="Genomic_DNA"/>
</dbReference>
<evidence type="ECO:0000313" key="1">
    <source>
        <dbReference type="EMBL" id="KAF7802996.1"/>
    </source>
</evidence>
<gene>
    <name evidence="1" type="ORF">G2W53_042107</name>
</gene>
<proteinExistence type="predicted"/>
<evidence type="ECO:0000313" key="2">
    <source>
        <dbReference type="Proteomes" id="UP000634136"/>
    </source>
</evidence>
<name>A0A834SGA3_9FABA</name>
<dbReference type="AlphaFoldDB" id="A0A834SGA3"/>
<reference evidence="1" key="1">
    <citation type="submission" date="2020-09" db="EMBL/GenBank/DDBJ databases">
        <title>Genome-Enabled Discovery of Anthraquinone Biosynthesis in Senna tora.</title>
        <authorList>
            <person name="Kang S.-H."/>
            <person name="Pandey R.P."/>
            <person name="Lee C.-M."/>
            <person name="Sim J.-S."/>
            <person name="Jeong J.-T."/>
            <person name="Choi B.-S."/>
            <person name="Jung M."/>
            <person name="Ginzburg D."/>
            <person name="Zhao K."/>
            <person name="Won S.Y."/>
            <person name="Oh T.-J."/>
            <person name="Yu Y."/>
            <person name="Kim N.-H."/>
            <person name="Lee O.R."/>
            <person name="Lee T.-H."/>
            <person name="Bashyal P."/>
            <person name="Kim T.-S."/>
            <person name="Lee W.-H."/>
            <person name="Kawkins C."/>
            <person name="Kim C.-K."/>
            <person name="Kim J.S."/>
            <person name="Ahn B.O."/>
            <person name="Rhee S.Y."/>
            <person name="Sohng J.K."/>
        </authorList>
    </citation>
    <scope>NUCLEOTIDE SEQUENCE</scope>
    <source>
        <tissue evidence="1">Leaf</tissue>
    </source>
</reference>